<evidence type="ECO:0000313" key="8">
    <source>
        <dbReference type="EMBL" id="VUC23618.1"/>
    </source>
</evidence>
<evidence type="ECO:0000256" key="1">
    <source>
        <dbReference type="ARBA" id="ARBA00004123"/>
    </source>
</evidence>
<evidence type="ECO:0000256" key="4">
    <source>
        <dbReference type="ARBA" id="ARBA00023163"/>
    </source>
</evidence>
<proteinExistence type="predicted"/>
<dbReference type="PANTHER" id="PTHR47338:SF20">
    <property type="entry name" value="ZN(II)2CYS6 TRANSCRIPTION FACTOR (EUROFUNG)"/>
    <property type="match status" value="1"/>
</dbReference>
<dbReference type="PANTHER" id="PTHR47338">
    <property type="entry name" value="ZN(II)2CYS6 TRANSCRIPTION FACTOR (EUROFUNG)-RELATED"/>
    <property type="match status" value="1"/>
</dbReference>
<dbReference type="CDD" id="cd00067">
    <property type="entry name" value="GAL4"/>
    <property type="match status" value="1"/>
</dbReference>
<evidence type="ECO:0000256" key="5">
    <source>
        <dbReference type="ARBA" id="ARBA00023242"/>
    </source>
</evidence>
<dbReference type="InterPro" id="IPR050815">
    <property type="entry name" value="TF_fung"/>
</dbReference>
<comment type="subcellular location">
    <subcellularLocation>
        <location evidence="1">Nucleus</location>
    </subcellularLocation>
</comment>
<keyword evidence="5" id="KW-0539">Nucleus</keyword>
<dbReference type="SMART" id="SM00906">
    <property type="entry name" value="Fungal_trans"/>
    <property type="match status" value="1"/>
</dbReference>
<dbReference type="EMBL" id="CABFNS010000710">
    <property type="protein sequence ID" value="VUC23618.1"/>
    <property type="molecule type" value="Genomic_DNA"/>
</dbReference>
<dbReference type="SUPFAM" id="SSF57701">
    <property type="entry name" value="Zn2/Cys6 DNA-binding domain"/>
    <property type="match status" value="1"/>
</dbReference>
<evidence type="ECO:0000259" key="7">
    <source>
        <dbReference type="PROSITE" id="PS50048"/>
    </source>
</evidence>
<dbReference type="PROSITE" id="PS50048">
    <property type="entry name" value="ZN2_CY6_FUNGAL_2"/>
    <property type="match status" value="1"/>
</dbReference>
<dbReference type="InterPro" id="IPR001138">
    <property type="entry name" value="Zn2Cys6_DnaBD"/>
</dbReference>
<dbReference type="CDD" id="cd12148">
    <property type="entry name" value="fungal_TF_MHR"/>
    <property type="match status" value="1"/>
</dbReference>
<feature type="region of interest" description="Disordered" evidence="6">
    <location>
        <begin position="41"/>
        <end position="71"/>
    </location>
</feature>
<protein>
    <recommendedName>
        <fullName evidence="7">Zn(2)-C6 fungal-type domain-containing protein</fullName>
    </recommendedName>
</protein>
<feature type="compositionally biased region" description="Low complexity" evidence="6">
    <location>
        <begin position="41"/>
        <end position="52"/>
    </location>
</feature>
<dbReference type="Proteomes" id="UP000766486">
    <property type="component" value="Unassembled WGS sequence"/>
</dbReference>
<name>A0ABY6TY34_BIOOC</name>
<dbReference type="PROSITE" id="PS00463">
    <property type="entry name" value="ZN2_CY6_FUNGAL_1"/>
    <property type="match status" value="1"/>
</dbReference>
<evidence type="ECO:0000256" key="3">
    <source>
        <dbReference type="ARBA" id="ARBA00023015"/>
    </source>
</evidence>
<evidence type="ECO:0000256" key="2">
    <source>
        <dbReference type="ARBA" id="ARBA00022723"/>
    </source>
</evidence>
<dbReference type="Gene3D" id="4.10.240.10">
    <property type="entry name" value="Zn(2)-C6 fungal-type DNA-binding domain"/>
    <property type="match status" value="1"/>
</dbReference>
<organism evidence="8 9">
    <name type="scientific">Bionectria ochroleuca</name>
    <name type="common">Gliocladium roseum</name>
    <dbReference type="NCBI Taxonomy" id="29856"/>
    <lineage>
        <taxon>Eukaryota</taxon>
        <taxon>Fungi</taxon>
        <taxon>Dikarya</taxon>
        <taxon>Ascomycota</taxon>
        <taxon>Pezizomycotina</taxon>
        <taxon>Sordariomycetes</taxon>
        <taxon>Hypocreomycetidae</taxon>
        <taxon>Hypocreales</taxon>
        <taxon>Bionectriaceae</taxon>
        <taxon>Clonostachys</taxon>
    </lineage>
</organism>
<dbReference type="InterPro" id="IPR036864">
    <property type="entry name" value="Zn2-C6_fun-type_DNA-bd_sf"/>
</dbReference>
<comment type="caution">
    <text evidence="8">The sequence shown here is derived from an EMBL/GenBank/DDBJ whole genome shotgun (WGS) entry which is preliminary data.</text>
</comment>
<gene>
    <name evidence="8" type="ORF">CLO192961_LOCUS121700</name>
</gene>
<dbReference type="Pfam" id="PF04082">
    <property type="entry name" value="Fungal_trans"/>
    <property type="match status" value="1"/>
</dbReference>
<reference evidence="8 9" key="1">
    <citation type="submission" date="2019-06" db="EMBL/GenBank/DDBJ databases">
        <authorList>
            <person name="Broberg M."/>
        </authorList>
    </citation>
    <scope>NUCLEOTIDE SEQUENCE [LARGE SCALE GENOMIC DNA]</scope>
</reference>
<keyword evidence="4" id="KW-0804">Transcription</keyword>
<keyword evidence="2" id="KW-0479">Metal-binding</keyword>
<keyword evidence="9" id="KW-1185">Reference proteome</keyword>
<evidence type="ECO:0000313" key="9">
    <source>
        <dbReference type="Proteomes" id="UP000766486"/>
    </source>
</evidence>
<feature type="domain" description="Zn(2)-C6 fungal-type" evidence="7">
    <location>
        <begin position="9"/>
        <end position="39"/>
    </location>
</feature>
<accession>A0ABY6TY34</accession>
<sequence>MNPEKASLACNNCRRLKRRCTKDLPACAVCLRLRKPCKYPGSSTAGNTASSGPLGVRSPSPPSYDPPASSSRNVAHPFLGVERAFPQAFFLDAGFTSPLAAESLAWGHQPELEKLAKQHLYPDRQAICDQYLSKVHPWMPFISKKNLLKDLKDDKPDAGLTMILLCMKLSLGIPRGQPSTSSLYTFVRHLCMTAESLGALSLRIVQANVLLAAYEIFHAVYPAAFTNISRAARLGLLLGMPDKGSPTPIFKDPETWTLREEMRRTWWTIYILDRCLHIEPNGMPFAVPDLPSDQLLPVDDDDWDKGSLVLGKPVSTSVFASVTPLGCFAKTCQAVHLLDRVLQHAQASHSVHLTAQNTASLTIEALQFDRILNTLQLSLETYGAGEDGEETQEALSARNSALAICVSARFILYENYGCTIFDNIKPRTPDAQEAQMQKISLQGCRTQALHTVPMIASAEGNSPLIARCLYDAATISAWFIREDHEPEMYEALRAILARLRSLGERWMVAGEYMDLLDQNGVLKLNNLDLVVLG</sequence>
<keyword evidence="3" id="KW-0805">Transcription regulation</keyword>
<evidence type="ECO:0000256" key="6">
    <source>
        <dbReference type="SAM" id="MobiDB-lite"/>
    </source>
</evidence>
<dbReference type="InterPro" id="IPR007219">
    <property type="entry name" value="XnlR_reg_dom"/>
</dbReference>
<dbReference type="SMART" id="SM00066">
    <property type="entry name" value="GAL4"/>
    <property type="match status" value="1"/>
</dbReference>
<dbReference type="Pfam" id="PF00172">
    <property type="entry name" value="Zn_clus"/>
    <property type="match status" value="1"/>
</dbReference>